<dbReference type="KEGG" id="uam:UABAM_00949"/>
<dbReference type="PANTHER" id="PTHR45138:SF9">
    <property type="entry name" value="DIGUANYLATE CYCLASE DGCM-RELATED"/>
    <property type="match status" value="1"/>
</dbReference>
<keyword evidence="4 7" id="KW-1133">Transmembrane helix</keyword>
<dbReference type="Pfam" id="PF00990">
    <property type="entry name" value="GGDEF"/>
    <property type="match status" value="1"/>
</dbReference>
<gene>
    <name evidence="10" type="ORF">UABAM_00949</name>
</gene>
<dbReference type="Pfam" id="PF03924">
    <property type="entry name" value="CHASE"/>
    <property type="match status" value="1"/>
</dbReference>
<dbReference type="AlphaFoldDB" id="A0A5S9IJI2"/>
<reference evidence="10 11" key="1">
    <citation type="submission" date="2019-08" db="EMBL/GenBank/DDBJ databases">
        <title>Complete genome sequence of Candidatus Uab amorphum.</title>
        <authorList>
            <person name="Shiratori T."/>
            <person name="Suzuki S."/>
            <person name="Kakizawa Y."/>
            <person name="Ishida K."/>
        </authorList>
    </citation>
    <scope>NUCLEOTIDE SEQUENCE [LARGE SCALE GENOMIC DNA]</scope>
    <source>
        <strain evidence="10 11">SRT547</strain>
    </source>
</reference>
<dbReference type="SMART" id="SM00267">
    <property type="entry name" value="GGDEF"/>
    <property type="match status" value="1"/>
</dbReference>
<evidence type="ECO:0000256" key="6">
    <source>
        <dbReference type="ARBA" id="ARBA00034247"/>
    </source>
</evidence>
<protein>
    <recommendedName>
        <fullName evidence="2">diguanylate cyclase</fullName>
        <ecNumber evidence="2">2.7.7.65</ecNumber>
    </recommendedName>
</protein>
<dbReference type="Proteomes" id="UP000326354">
    <property type="component" value="Chromosome"/>
</dbReference>
<dbReference type="GO" id="GO:0016020">
    <property type="term" value="C:membrane"/>
    <property type="evidence" value="ECO:0007669"/>
    <property type="project" value="UniProtKB-SubCell"/>
</dbReference>
<dbReference type="PROSITE" id="PS50839">
    <property type="entry name" value="CHASE"/>
    <property type="match status" value="1"/>
</dbReference>
<dbReference type="InterPro" id="IPR000160">
    <property type="entry name" value="GGDEF_dom"/>
</dbReference>
<comment type="catalytic activity">
    <reaction evidence="6">
        <text>2 GTP = 3',3'-c-di-GMP + 2 diphosphate</text>
        <dbReference type="Rhea" id="RHEA:24898"/>
        <dbReference type="ChEBI" id="CHEBI:33019"/>
        <dbReference type="ChEBI" id="CHEBI:37565"/>
        <dbReference type="ChEBI" id="CHEBI:58805"/>
        <dbReference type="EC" id="2.7.7.65"/>
    </reaction>
</comment>
<evidence type="ECO:0000259" key="9">
    <source>
        <dbReference type="PROSITE" id="PS50887"/>
    </source>
</evidence>
<evidence type="ECO:0000256" key="5">
    <source>
        <dbReference type="ARBA" id="ARBA00023136"/>
    </source>
</evidence>
<dbReference type="EMBL" id="AP019860">
    <property type="protein sequence ID" value="BBM82606.1"/>
    <property type="molecule type" value="Genomic_DNA"/>
</dbReference>
<dbReference type="GO" id="GO:0007165">
    <property type="term" value="P:signal transduction"/>
    <property type="evidence" value="ECO:0007669"/>
    <property type="project" value="UniProtKB-ARBA"/>
</dbReference>
<comment type="subcellular location">
    <subcellularLocation>
        <location evidence="1">Membrane</location>
    </subcellularLocation>
</comment>
<feature type="transmembrane region" description="Helical" evidence="7">
    <location>
        <begin position="310"/>
        <end position="331"/>
    </location>
</feature>
<dbReference type="NCBIfam" id="TIGR00254">
    <property type="entry name" value="GGDEF"/>
    <property type="match status" value="1"/>
</dbReference>
<keyword evidence="11" id="KW-1185">Reference proteome</keyword>
<sequence length="530" mass="61008">MAPKRPFFKYLSLFVILCGGVFFSVSSFHFMEAVEYENLQLELQKRGDSCINSFKREIVRNLEVLTGLQGFFSASPTISRDMFFAYTNSVLKGRPSVQALEWIPRVKTEDRLRYEQLAQNEGLTNFVFTERDNGVMIPVKNRQVYFPVYYTAPLQENESVLGFDLSSDSVIKKALQQAISSKKMTGTIPILLIQSREKQKGFMVFIPVYDKVEGDKSTPQILRGFVAGVFDIEKIFQVAMKHAGGNVSGLSFAIFDRTNNQRKSLYQDVFRYDRVWATHKQTILIAQRKWQMIVYVTSHFKTMHLKSNSLVIMSISLCFTFIICLYVKVVLDKHQKNEEIVKLRTQELQTRENQYQQLEKMAKKMEELARTDPLTKLFNRRYFLEKLEEEKNRSGRSSKPFSIVLIDVDHFKSFNDSYGHSCGDFVLQSIANIMKETIRKQDIVARWGGEEFIIMLPETSITGCKTVAEKIKNKVASQVYTYQNKEMSVTITAGVAMHNSDSDIDECIKKADDALYKGKKHGRNEVVIAD</sequence>
<dbReference type="InterPro" id="IPR006189">
    <property type="entry name" value="CHASE_dom"/>
</dbReference>
<evidence type="ECO:0000313" key="10">
    <source>
        <dbReference type="EMBL" id="BBM82606.1"/>
    </source>
</evidence>
<evidence type="ECO:0000313" key="11">
    <source>
        <dbReference type="Proteomes" id="UP000326354"/>
    </source>
</evidence>
<dbReference type="InterPro" id="IPR029787">
    <property type="entry name" value="Nucleotide_cyclase"/>
</dbReference>
<accession>A0A5S9IJI2</accession>
<dbReference type="FunFam" id="3.30.70.270:FF:000001">
    <property type="entry name" value="Diguanylate cyclase domain protein"/>
    <property type="match status" value="1"/>
</dbReference>
<dbReference type="InterPro" id="IPR042240">
    <property type="entry name" value="CHASE_sf"/>
</dbReference>
<dbReference type="Gene3D" id="3.30.450.350">
    <property type="entry name" value="CHASE domain"/>
    <property type="match status" value="1"/>
</dbReference>
<dbReference type="EC" id="2.7.7.65" evidence="2"/>
<evidence type="ECO:0000256" key="2">
    <source>
        <dbReference type="ARBA" id="ARBA00012528"/>
    </source>
</evidence>
<feature type="domain" description="CHASE" evidence="8">
    <location>
        <begin position="74"/>
        <end position="270"/>
    </location>
</feature>
<feature type="domain" description="GGDEF" evidence="9">
    <location>
        <begin position="399"/>
        <end position="530"/>
    </location>
</feature>
<evidence type="ECO:0000256" key="3">
    <source>
        <dbReference type="ARBA" id="ARBA00022692"/>
    </source>
</evidence>
<dbReference type="InterPro" id="IPR043128">
    <property type="entry name" value="Rev_trsase/Diguanyl_cyclase"/>
</dbReference>
<dbReference type="CDD" id="cd01949">
    <property type="entry name" value="GGDEF"/>
    <property type="match status" value="1"/>
</dbReference>
<organism evidence="10 11">
    <name type="scientific">Uabimicrobium amorphum</name>
    <dbReference type="NCBI Taxonomy" id="2596890"/>
    <lineage>
        <taxon>Bacteria</taxon>
        <taxon>Pseudomonadati</taxon>
        <taxon>Planctomycetota</taxon>
        <taxon>Candidatus Uabimicrobiia</taxon>
        <taxon>Candidatus Uabimicrobiales</taxon>
        <taxon>Candidatus Uabimicrobiaceae</taxon>
        <taxon>Candidatus Uabimicrobium</taxon>
    </lineage>
</organism>
<proteinExistence type="predicted"/>
<dbReference type="PANTHER" id="PTHR45138">
    <property type="entry name" value="REGULATORY COMPONENTS OF SENSORY TRANSDUCTION SYSTEM"/>
    <property type="match status" value="1"/>
</dbReference>
<name>A0A5S9IJI2_UABAM</name>
<evidence type="ECO:0000256" key="7">
    <source>
        <dbReference type="SAM" id="Phobius"/>
    </source>
</evidence>
<evidence type="ECO:0000259" key="8">
    <source>
        <dbReference type="PROSITE" id="PS50839"/>
    </source>
</evidence>
<dbReference type="Gene3D" id="3.30.70.270">
    <property type="match status" value="1"/>
</dbReference>
<evidence type="ECO:0000256" key="4">
    <source>
        <dbReference type="ARBA" id="ARBA00022989"/>
    </source>
</evidence>
<dbReference type="InterPro" id="IPR050469">
    <property type="entry name" value="Diguanylate_Cyclase"/>
</dbReference>
<evidence type="ECO:0000256" key="1">
    <source>
        <dbReference type="ARBA" id="ARBA00004370"/>
    </source>
</evidence>
<keyword evidence="3 7" id="KW-0812">Transmembrane</keyword>
<dbReference type="SUPFAM" id="SSF55073">
    <property type="entry name" value="Nucleotide cyclase"/>
    <property type="match status" value="1"/>
</dbReference>
<dbReference type="GO" id="GO:0052621">
    <property type="term" value="F:diguanylate cyclase activity"/>
    <property type="evidence" value="ECO:0007669"/>
    <property type="project" value="UniProtKB-EC"/>
</dbReference>
<dbReference type="SMART" id="SM01079">
    <property type="entry name" value="CHASE"/>
    <property type="match status" value="1"/>
</dbReference>
<keyword evidence="5 7" id="KW-0472">Membrane</keyword>
<dbReference type="PROSITE" id="PS50887">
    <property type="entry name" value="GGDEF"/>
    <property type="match status" value="1"/>
</dbReference>